<dbReference type="STRING" id="1408157.A0A1J7JKT6"/>
<dbReference type="InterPro" id="IPR036748">
    <property type="entry name" value="MTH938-like_sf"/>
</dbReference>
<feature type="region of interest" description="Disordered" evidence="5">
    <location>
        <begin position="18"/>
        <end position="42"/>
    </location>
</feature>
<dbReference type="AlphaFoldDB" id="A0A1J7JKT6"/>
<evidence type="ECO:0000256" key="5">
    <source>
        <dbReference type="SAM" id="MobiDB-lite"/>
    </source>
</evidence>
<dbReference type="CDD" id="cd05125">
    <property type="entry name" value="Mth938_2P1-like"/>
    <property type="match status" value="1"/>
</dbReference>
<evidence type="ECO:0000256" key="4">
    <source>
        <dbReference type="ARBA" id="ARBA00049984"/>
    </source>
</evidence>
<comment type="subcellular location">
    <subcellularLocation>
        <location evidence="1">Mitochondrion</location>
    </subcellularLocation>
</comment>
<sequence length="222" mass="23717">MSPPLRLIAPRSASRALRALQPTSSRPSPFTHHHAAPQRPFHASPCPANAHNKFNETVPDQPPPTDFARMDVLGQTPPPATSIDACLPDGFVLADGTVTISDGSGALLVAGEAFAWRPWDMTSKKLVNSKGQWDLGPEVLEQAFGVLGLVWPRPDLLILGLGPEMRPLSPAVRKHISSLGIRVEVADTRNAASQFNLLATERGVDQVAAALIPVGWREGKGA</sequence>
<dbReference type="GO" id="GO:0005743">
    <property type="term" value="C:mitochondrial inner membrane"/>
    <property type="evidence" value="ECO:0007669"/>
    <property type="project" value="TreeGrafter"/>
</dbReference>
<dbReference type="EMBL" id="KV875094">
    <property type="protein sequence ID" value="OIW33993.1"/>
    <property type="molecule type" value="Genomic_DNA"/>
</dbReference>
<dbReference type="GO" id="GO:0032981">
    <property type="term" value="P:mitochondrial respiratory chain complex I assembly"/>
    <property type="evidence" value="ECO:0007669"/>
    <property type="project" value="InterPro"/>
</dbReference>
<comment type="similarity">
    <text evidence="4">Belongs to the NDUFAF3 family.</text>
</comment>
<evidence type="ECO:0000256" key="3">
    <source>
        <dbReference type="ARBA" id="ARBA00023128"/>
    </source>
</evidence>
<dbReference type="PANTHER" id="PTHR21192">
    <property type="entry name" value="NUCLEAR PROTEIN E3-3"/>
    <property type="match status" value="1"/>
</dbReference>
<keyword evidence="7" id="KW-1185">Reference proteome</keyword>
<dbReference type="Pfam" id="PF04430">
    <property type="entry name" value="DUF498"/>
    <property type="match status" value="1"/>
</dbReference>
<dbReference type="InterPro" id="IPR034095">
    <property type="entry name" value="NDUF3"/>
</dbReference>
<evidence type="ECO:0000256" key="1">
    <source>
        <dbReference type="ARBA" id="ARBA00004173"/>
    </source>
</evidence>
<dbReference type="InterPro" id="IPR007523">
    <property type="entry name" value="NDUFAF3/AAMDC"/>
</dbReference>
<dbReference type="Proteomes" id="UP000182658">
    <property type="component" value="Unassembled WGS sequence"/>
</dbReference>
<name>A0A1J7JKT6_9PEZI</name>
<dbReference type="PANTHER" id="PTHR21192:SF2">
    <property type="entry name" value="NADH DEHYDROGENASE [UBIQUINONE] 1 ALPHA SUBCOMPLEX ASSEMBLY FACTOR 3"/>
    <property type="match status" value="1"/>
</dbReference>
<accession>A0A1J7JKT6</accession>
<dbReference type="OrthoDB" id="20681at2759"/>
<proteinExistence type="inferred from homology"/>
<protein>
    <recommendedName>
        <fullName evidence="2">NADH dehydrogenase [ubiquinone] 1 alpha subcomplex assembly factor 3</fullName>
    </recommendedName>
</protein>
<gene>
    <name evidence="6" type="ORF">CONLIGDRAFT_711806</name>
</gene>
<evidence type="ECO:0000313" key="6">
    <source>
        <dbReference type="EMBL" id="OIW33993.1"/>
    </source>
</evidence>
<keyword evidence="3" id="KW-0496">Mitochondrion</keyword>
<evidence type="ECO:0000313" key="7">
    <source>
        <dbReference type="Proteomes" id="UP000182658"/>
    </source>
</evidence>
<evidence type="ECO:0000256" key="2">
    <source>
        <dbReference type="ARBA" id="ARBA00021776"/>
    </source>
</evidence>
<dbReference type="SUPFAM" id="SSF64076">
    <property type="entry name" value="MTH938-like"/>
    <property type="match status" value="1"/>
</dbReference>
<dbReference type="Gene3D" id="3.40.1230.10">
    <property type="entry name" value="MTH938-like"/>
    <property type="match status" value="1"/>
</dbReference>
<organism evidence="6 7">
    <name type="scientific">Coniochaeta ligniaria NRRL 30616</name>
    <dbReference type="NCBI Taxonomy" id="1408157"/>
    <lineage>
        <taxon>Eukaryota</taxon>
        <taxon>Fungi</taxon>
        <taxon>Dikarya</taxon>
        <taxon>Ascomycota</taxon>
        <taxon>Pezizomycotina</taxon>
        <taxon>Sordariomycetes</taxon>
        <taxon>Sordariomycetidae</taxon>
        <taxon>Coniochaetales</taxon>
        <taxon>Coniochaetaceae</taxon>
        <taxon>Coniochaeta</taxon>
    </lineage>
</organism>
<reference evidence="6 7" key="1">
    <citation type="submission" date="2016-10" db="EMBL/GenBank/DDBJ databases">
        <title>Draft genome sequence of Coniochaeta ligniaria NRRL30616, a lignocellulolytic fungus for bioabatement of inhibitors in plant biomass hydrolysates.</title>
        <authorList>
            <consortium name="DOE Joint Genome Institute"/>
            <person name="Jimenez D.J."/>
            <person name="Hector R.E."/>
            <person name="Riley R."/>
            <person name="Sun H."/>
            <person name="Grigoriev I.V."/>
            <person name="Van Elsas J.D."/>
            <person name="Nichols N.N."/>
        </authorList>
    </citation>
    <scope>NUCLEOTIDE SEQUENCE [LARGE SCALE GENOMIC DNA]</scope>
    <source>
        <strain evidence="6 7">NRRL 30616</strain>
    </source>
</reference>
<dbReference type="InParanoid" id="A0A1J7JKT6"/>